<dbReference type="PANTHER" id="PTHR48099:SF1">
    <property type="entry name" value="C-1-TETRAHYDROFOLATE SYNTHASE, CYTOPLASMIC"/>
    <property type="match status" value="1"/>
</dbReference>
<comment type="similarity">
    <text evidence="3">In the N-terminal section; belongs to the tetrahydrofolate dehydrogenase/cyclohydrolase family.</text>
</comment>
<dbReference type="HAMAP" id="MF_01576">
    <property type="entry name" value="THF_DHG_CYH"/>
    <property type="match status" value="1"/>
</dbReference>
<keyword evidence="16" id="KW-0521">NADP</keyword>
<evidence type="ECO:0000256" key="13">
    <source>
        <dbReference type="ARBA" id="ARBA00022741"/>
    </source>
</evidence>
<accession>A0A8D0SJK3</accession>
<evidence type="ECO:0000256" key="5">
    <source>
        <dbReference type="ARBA" id="ARBA00011738"/>
    </source>
</evidence>
<dbReference type="PROSITE" id="PS00722">
    <property type="entry name" value="FTHFS_2"/>
    <property type="match status" value="1"/>
</dbReference>
<dbReference type="Gene3D" id="3.40.50.10860">
    <property type="entry name" value="Leucine Dehydrogenase, chain A, domain 1"/>
    <property type="match status" value="1"/>
</dbReference>
<dbReference type="PROSITE" id="PS00767">
    <property type="entry name" value="THF_DHG_CYH_2"/>
    <property type="match status" value="1"/>
</dbReference>
<evidence type="ECO:0000256" key="9">
    <source>
        <dbReference type="ARBA" id="ARBA00017592"/>
    </source>
</evidence>
<proteinExistence type="inferred from homology"/>
<evidence type="ECO:0000256" key="19">
    <source>
        <dbReference type="ARBA" id="ARBA00036357"/>
    </source>
</evidence>
<organism evidence="24 25">
    <name type="scientific">Sus scrofa</name>
    <name type="common">Pig</name>
    <dbReference type="NCBI Taxonomy" id="9823"/>
    <lineage>
        <taxon>Eukaryota</taxon>
        <taxon>Metazoa</taxon>
        <taxon>Chordata</taxon>
        <taxon>Craniata</taxon>
        <taxon>Vertebrata</taxon>
        <taxon>Euteleostomi</taxon>
        <taxon>Mammalia</taxon>
        <taxon>Eutheria</taxon>
        <taxon>Laurasiatheria</taxon>
        <taxon>Artiodactyla</taxon>
        <taxon>Suina</taxon>
        <taxon>Suidae</taxon>
        <taxon>Sus</taxon>
    </lineage>
</organism>
<keyword evidence="11" id="KW-0554">One-carbon metabolism</keyword>
<dbReference type="Pfam" id="PF01268">
    <property type="entry name" value="FTHFS"/>
    <property type="match status" value="2"/>
</dbReference>
<dbReference type="GO" id="GO:0004477">
    <property type="term" value="F:methenyltetrahydrofolate cyclohydrolase activity"/>
    <property type="evidence" value="ECO:0007669"/>
    <property type="project" value="UniProtKB-EC"/>
</dbReference>
<evidence type="ECO:0000256" key="17">
    <source>
        <dbReference type="ARBA" id="ARBA00023002"/>
    </source>
</evidence>
<dbReference type="InterPro" id="IPR046346">
    <property type="entry name" value="Aminoacid_DH-like_N_sf"/>
</dbReference>
<evidence type="ECO:0000256" key="2">
    <source>
        <dbReference type="ARBA" id="ARBA00004777"/>
    </source>
</evidence>
<dbReference type="InterPro" id="IPR000559">
    <property type="entry name" value="Formate_THF_ligase"/>
</dbReference>
<dbReference type="FunFam" id="3.40.50.300:FF:005626">
    <property type="entry name" value="Predicted protein"/>
    <property type="match status" value="1"/>
</dbReference>
<dbReference type="GO" id="GO:0046655">
    <property type="term" value="P:folic acid metabolic process"/>
    <property type="evidence" value="ECO:0007669"/>
    <property type="project" value="UniProtKB-ARBA"/>
</dbReference>
<dbReference type="Gene3D" id="3.10.410.10">
    <property type="entry name" value="Formyltetrahydrofolate synthetase, domain 3"/>
    <property type="match status" value="1"/>
</dbReference>
<evidence type="ECO:0000256" key="21">
    <source>
        <dbReference type="ARBA" id="ARBA00059708"/>
    </source>
</evidence>
<dbReference type="SUPFAM" id="SSF51735">
    <property type="entry name" value="NAD(P)-binding Rossmann-fold domains"/>
    <property type="match status" value="1"/>
</dbReference>
<keyword evidence="18" id="KW-0511">Multifunctional enzyme</keyword>
<dbReference type="FunFam" id="3.10.410.10:FF:000001">
    <property type="entry name" value="Putative formate--tetrahydrofolate ligase"/>
    <property type="match status" value="1"/>
</dbReference>
<reference evidence="24" key="1">
    <citation type="submission" date="2025-08" db="UniProtKB">
        <authorList>
            <consortium name="Ensembl"/>
        </authorList>
    </citation>
    <scope>IDENTIFICATION</scope>
</reference>
<name>A0A8D0SJK3_PIG</name>
<evidence type="ECO:0000256" key="7">
    <source>
        <dbReference type="ARBA" id="ARBA00012776"/>
    </source>
</evidence>
<evidence type="ECO:0000259" key="22">
    <source>
        <dbReference type="Pfam" id="PF00763"/>
    </source>
</evidence>
<sequence>MAPAEILNGKVVSAQIREKLKSKVAQMKEQVPGFTPGLAILQVGNRDDSNLYINVKLKAAKEIGIKAMHIKLPRTATESEVLKCITSLNEDLTVHGFILQLPLDSENPINAEALINAIAPEKDVDGLTSINAGKLARGDLNDCFIPCTPKGCLELIKQTGVQIAGRQAVVIGRSKIVGAPMHDLLLWNHATVTTCHSKTANLNEEVNKGDIVVVAAGKPEMVKGEWIKPGAVVIDCGINCVPDDTKPSGKRIVGDVAYSEAKERAGFITPVPGGVGPMTVAMLMQSTVESAEHFLEKFRPGKWIIQYNKLNLKTPVPSDIDISRSCKPKPIGNLAREIGLLSEEVELYGETKAKVLLSSLERLKHQPDGKYVVVTGITPTPLGEGKSTTTIGLVQALGAHLHQNVFACVRQPSQGPTFGIKGGAAGGGYSQVIPMEEFNLHLTGDIHAITAANNLVAAAIDARMFHEQTQTDKALFNRLVPSVNGVRKFSDIQLRRLWRLGIEKTDPTTLTDEEINRFARLDIDPETITWQRVLDTNDRFLRKITIGQAPTEKGHSRTAQFDISVASEIMAVLALTSSLEDMRERLSKMVVASSKKGEPISAEDLGVSGALTVLMKDAIKPNLMQTLEGTPVFVHAGPFANIAHGNSSIIADRIALKLVGPEGFVVTEAGFGADIGMEKFFNIKCRYSGLRPHVVVLVATVRALKMHGGGPTVTAGLPLPKAYIEEGLCHAKWRKTITVPWQPGHRHNSAAALWALAHPRHGLRNALCWPLLTNLELVEKGFSNLRKQIENAKMFGVPVVVAVNAFKTDTEAELDLVSRLAKEHGAFDAVKCTHWAEGGKGALALAQAVQRAAQAPSSFQLLYDLELPIEDKIRIIAQKIYGADDIELLPEAQHKAEVYTKQGFGNLPICMAKTHLSLSHNPEQKGVPTGFVLPIRDIRASVGAGFLYPLVGTMSTMPGLPTRPCFYDIDLDPETEQVNGLF</sequence>
<dbReference type="HAMAP" id="MF_01543">
    <property type="entry name" value="FTHFS"/>
    <property type="match status" value="1"/>
</dbReference>
<comment type="catalytic activity">
    <reaction evidence="19">
        <text>(6R)-5,10-methenyltetrahydrofolate + H2O = (6R)-10-formyltetrahydrofolate + H(+)</text>
        <dbReference type="Rhea" id="RHEA:23700"/>
        <dbReference type="ChEBI" id="CHEBI:15377"/>
        <dbReference type="ChEBI" id="CHEBI:15378"/>
        <dbReference type="ChEBI" id="CHEBI:57455"/>
        <dbReference type="ChEBI" id="CHEBI:195366"/>
        <dbReference type="EC" id="3.5.4.9"/>
    </reaction>
</comment>
<dbReference type="EC" id="1.5.1.5" evidence="8"/>
<comment type="pathway">
    <text evidence="2">One-carbon metabolism; tetrahydrofolate interconversion.</text>
</comment>
<dbReference type="GO" id="GO:0035999">
    <property type="term" value="P:tetrahydrofolate interconversion"/>
    <property type="evidence" value="ECO:0007669"/>
    <property type="project" value="UniProtKB-UniPathway"/>
</dbReference>
<dbReference type="FunFam" id="1.10.8.770:FF:000001">
    <property type="entry name" value="Methylenetetrahydrofolate dehydrogenase (NADP+ dependent) 1 like"/>
    <property type="match status" value="1"/>
</dbReference>
<dbReference type="Ensembl" id="ENSSSCT00025076723.1">
    <property type="protein sequence ID" value="ENSSSCP00025033259.1"/>
    <property type="gene ID" value="ENSSSCG00025055688.1"/>
</dbReference>
<evidence type="ECO:0000256" key="4">
    <source>
        <dbReference type="ARBA" id="ARBA00006985"/>
    </source>
</evidence>
<keyword evidence="17" id="KW-0560">Oxidoreductase</keyword>
<dbReference type="FunFam" id="3.30.1510.10:FF:000002">
    <property type="entry name" value="C-1-tetrahydrofolate synthase, cytoplasmic"/>
    <property type="match status" value="1"/>
</dbReference>
<dbReference type="FunFam" id="3.40.50.720:FF:000006">
    <property type="entry name" value="Bifunctional protein FolD"/>
    <property type="match status" value="1"/>
</dbReference>
<dbReference type="PANTHER" id="PTHR48099">
    <property type="entry name" value="C-1-TETRAHYDROFOLATE SYNTHASE, CYTOPLASMIC-RELATED"/>
    <property type="match status" value="1"/>
</dbReference>
<feature type="domain" description="Tetrahydrofolate dehydrogenase/cyclohydrolase catalytic" evidence="22">
    <location>
        <begin position="7"/>
        <end position="125"/>
    </location>
</feature>
<dbReference type="InterPro" id="IPR000672">
    <property type="entry name" value="THF_DH/CycHdrlase"/>
</dbReference>
<evidence type="ECO:0000313" key="25">
    <source>
        <dbReference type="Proteomes" id="UP000694727"/>
    </source>
</evidence>
<evidence type="ECO:0000256" key="12">
    <source>
        <dbReference type="ARBA" id="ARBA00022598"/>
    </source>
</evidence>
<dbReference type="GO" id="GO:0009257">
    <property type="term" value="P:10-formyltetrahydrofolate biosynthetic process"/>
    <property type="evidence" value="ECO:0007669"/>
    <property type="project" value="UniProtKB-ARBA"/>
</dbReference>
<keyword evidence="12" id="KW-0436">Ligase</keyword>
<dbReference type="Pfam" id="PF00763">
    <property type="entry name" value="THF_DHG_CYH"/>
    <property type="match status" value="1"/>
</dbReference>
<dbReference type="InterPro" id="IPR027417">
    <property type="entry name" value="P-loop_NTPase"/>
</dbReference>
<dbReference type="Proteomes" id="UP000694727">
    <property type="component" value="Unplaced"/>
</dbReference>
<dbReference type="PRINTS" id="PR00085">
    <property type="entry name" value="THFDHDRGNASE"/>
</dbReference>
<dbReference type="GO" id="GO:0006555">
    <property type="term" value="P:methionine metabolic process"/>
    <property type="evidence" value="ECO:0007669"/>
    <property type="project" value="UniProtKB-ARBA"/>
</dbReference>
<dbReference type="InterPro" id="IPR036291">
    <property type="entry name" value="NAD(P)-bd_dom_sf"/>
</dbReference>
<evidence type="ECO:0000256" key="1">
    <source>
        <dbReference type="ARBA" id="ARBA00004496"/>
    </source>
</evidence>
<dbReference type="GO" id="GO:0004488">
    <property type="term" value="F:methylenetetrahydrofolate dehydrogenase (NADP+) activity"/>
    <property type="evidence" value="ECO:0007669"/>
    <property type="project" value="UniProtKB-EC"/>
</dbReference>
<dbReference type="CDD" id="cd01080">
    <property type="entry name" value="NAD_bind_m-THF_DH_Cyclohyd"/>
    <property type="match status" value="1"/>
</dbReference>
<comment type="subunit">
    <text evidence="5">Homodimer.</text>
</comment>
<evidence type="ECO:0000256" key="20">
    <source>
        <dbReference type="ARBA" id="ARBA00049033"/>
    </source>
</evidence>
<keyword evidence="10" id="KW-0963">Cytoplasm</keyword>
<dbReference type="GO" id="GO:0006164">
    <property type="term" value="P:purine nucleotide biosynthetic process"/>
    <property type="evidence" value="ECO:0007669"/>
    <property type="project" value="UniProtKB-ARBA"/>
</dbReference>
<dbReference type="PROSITE" id="PS00766">
    <property type="entry name" value="THF_DHG_CYH_1"/>
    <property type="match status" value="1"/>
</dbReference>
<dbReference type="PROSITE" id="PS00721">
    <property type="entry name" value="FTHFS_1"/>
    <property type="match status" value="1"/>
</dbReference>
<dbReference type="AlphaFoldDB" id="A0A8D0SJK3"/>
<dbReference type="InterPro" id="IPR020628">
    <property type="entry name" value="Formate_THF_ligase_CS"/>
</dbReference>
<dbReference type="FunFam" id="3.40.50.300:FF:000245">
    <property type="entry name" value="C-1-tetrahydrofolate synthase, cytoplasmic"/>
    <property type="match status" value="1"/>
</dbReference>
<dbReference type="SUPFAM" id="SSF53223">
    <property type="entry name" value="Aminoacid dehydrogenase-like, N-terminal domain"/>
    <property type="match status" value="1"/>
</dbReference>
<evidence type="ECO:0000256" key="11">
    <source>
        <dbReference type="ARBA" id="ARBA00022563"/>
    </source>
</evidence>
<evidence type="ECO:0000256" key="3">
    <source>
        <dbReference type="ARBA" id="ARBA00005559"/>
    </source>
</evidence>
<dbReference type="GO" id="GO:0005829">
    <property type="term" value="C:cytosol"/>
    <property type="evidence" value="ECO:0007669"/>
    <property type="project" value="UniProtKB-ARBA"/>
</dbReference>
<evidence type="ECO:0000256" key="8">
    <source>
        <dbReference type="ARBA" id="ARBA00012859"/>
    </source>
</evidence>
<comment type="similarity">
    <text evidence="4">In the C-terminal section; belongs to the formate--tetrahydrofolate ligase family.</text>
</comment>
<evidence type="ECO:0000256" key="10">
    <source>
        <dbReference type="ARBA" id="ARBA00022490"/>
    </source>
</evidence>
<dbReference type="FunFam" id="3.40.50.10860:FF:000005">
    <property type="entry name" value="C-1-tetrahydrofolate synthase, cytoplasmic, putative"/>
    <property type="match status" value="1"/>
</dbReference>
<dbReference type="InterPro" id="IPR020630">
    <property type="entry name" value="THF_DH/CycHdrlase_cat_dom"/>
</dbReference>
<evidence type="ECO:0000256" key="18">
    <source>
        <dbReference type="ARBA" id="ARBA00023268"/>
    </source>
</evidence>
<keyword evidence="15" id="KW-0067">ATP-binding</keyword>
<keyword evidence="14" id="KW-0378">Hydrolase</keyword>
<gene>
    <name evidence="24" type="primary">MTHFD1</name>
</gene>
<evidence type="ECO:0000256" key="14">
    <source>
        <dbReference type="ARBA" id="ARBA00022801"/>
    </source>
</evidence>
<evidence type="ECO:0000256" key="6">
    <source>
        <dbReference type="ARBA" id="ARBA00012295"/>
    </source>
</evidence>
<dbReference type="Pfam" id="PF02882">
    <property type="entry name" value="THF_DHG_CYH_C"/>
    <property type="match status" value="1"/>
</dbReference>
<evidence type="ECO:0000256" key="15">
    <source>
        <dbReference type="ARBA" id="ARBA00022840"/>
    </source>
</evidence>
<comment type="catalytic activity">
    <reaction evidence="20">
        <text>(6S)-5,6,7,8-tetrahydrofolate + formate + ATP = (6R)-10-formyltetrahydrofolate + ADP + phosphate</text>
        <dbReference type="Rhea" id="RHEA:20221"/>
        <dbReference type="ChEBI" id="CHEBI:15740"/>
        <dbReference type="ChEBI" id="CHEBI:30616"/>
        <dbReference type="ChEBI" id="CHEBI:43474"/>
        <dbReference type="ChEBI" id="CHEBI:57453"/>
        <dbReference type="ChEBI" id="CHEBI:195366"/>
        <dbReference type="ChEBI" id="CHEBI:456216"/>
        <dbReference type="EC" id="6.3.4.3"/>
    </reaction>
</comment>
<evidence type="ECO:0000259" key="23">
    <source>
        <dbReference type="Pfam" id="PF02882"/>
    </source>
</evidence>
<evidence type="ECO:0000313" key="24">
    <source>
        <dbReference type="Ensembl" id="ENSSSCP00025033259.1"/>
    </source>
</evidence>
<dbReference type="CDD" id="cd00477">
    <property type="entry name" value="FTHFS"/>
    <property type="match status" value="1"/>
</dbReference>
<dbReference type="InterPro" id="IPR020867">
    <property type="entry name" value="THF_DH/CycHdrlase_CS"/>
</dbReference>
<comment type="function">
    <text evidence="21">Trifunctional enzyme that catalyzes the interconversion of three forms of one-carbon-substituted tetrahydrofolate: (6R)-5,10-methylene-5,6,7,8-tetrahydrofolate, 5,10-methenyltetrahydrofolate and (6S)-10-formyltetrahydrofolate. These derivatives of tetrahydrofolate are differentially required in nucleotide and amino acid biosynthesis, (6S)-10-formyltetrahydrofolate being required for purine biosynthesis while (6R)-5,10-methylene-5,6,7,8-tetrahydrofolate is used for serine and methionine biosynthesis for instance.</text>
</comment>
<dbReference type="UniPathway" id="UPA00193"/>
<comment type="subcellular location">
    <subcellularLocation>
        <location evidence="1">Cytoplasm</location>
    </subcellularLocation>
</comment>
<feature type="domain" description="Tetrahydrofolate dehydrogenase/cyclohydrolase NAD(P)-binding" evidence="23">
    <location>
        <begin position="146"/>
        <end position="293"/>
    </location>
</feature>
<dbReference type="SUPFAM" id="SSF52540">
    <property type="entry name" value="P-loop containing nucleoside triphosphate hydrolases"/>
    <property type="match status" value="1"/>
</dbReference>
<evidence type="ECO:0000256" key="16">
    <source>
        <dbReference type="ARBA" id="ARBA00022857"/>
    </source>
</evidence>
<dbReference type="InterPro" id="IPR020631">
    <property type="entry name" value="THF_DH/CycHdrlase_NAD-bd_dom"/>
</dbReference>
<dbReference type="GO" id="GO:0005524">
    <property type="term" value="F:ATP binding"/>
    <property type="evidence" value="ECO:0007669"/>
    <property type="project" value="UniProtKB-KW"/>
</dbReference>
<dbReference type="Gene3D" id="3.40.50.300">
    <property type="entry name" value="P-loop containing nucleotide triphosphate hydrolases"/>
    <property type="match status" value="3"/>
</dbReference>
<dbReference type="EC" id="3.5.4.9" evidence="7"/>
<dbReference type="Gene3D" id="3.40.50.720">
    <property type="entry name" value="NAD(P)-binding Rossmann-like Domain"/>
    <property type="match status" value="1"/>
</dbReference>
<dbReference type="EC" id="6.3.4.3" evidence="6"/>
<protein>
    <recommendedName>
        <fullName evidence="9">C-1-tetrahydrofolate synthase, cytoplasmic</fullName>
        <ecNumber evidence="8">1.5.1.5</ecNumber>
        <ecNumber evidence="7">3.5.4.9</ecNumber>
        <ecNumber evidence="6">6.3.4.3</ecNumber>
    </recommendedName>
</protein>
<dbReference type="GO" id="GO:0004329">
    <property type="term" value="F:formate-tetrahydrofolate ligase activity"/>
    <property type="evidence" value="ECO:0007669"/>
    <property type="project" value="UniProtKB-EC"/>
</dbReference>
<keyword evidence="13" id="KW-0547">Nucleotide-binding</keyword>